<sequence>MDRYDIPVGAYWPDEIDRALAESAFVLGLLSPDSVASRNVKNEWDWALQNGKQLVLLKTRPCVVPHRYVSVNFIEADAGRFEQALGEVVGLPGLVPATTDEVLPTTRYARSGDVSIAYQQFGTGPIEMVWVPGTYSHCEHTWRLPVIAEHFNRLGKLARVILFDKRGSGMSDRVSAAAPLEERMDDIRAVMDACGVERAVIFGLSEGVPLSLLFAATYPQRTESLVLFGGYASEGRKEDYPWVPTLDERREALDVEARTLHEVWGTEGLGKEKCAVFAPSLQDDRQAVRWMADLMRLGASPGASLALNRMNLLVDVRDLLPTVRVPTLVFHRTGDRACLVQEGRYVADRVPGATFVELPGDDHVPWAGEQEQFFRVLKAFLERSDDGTDAATELDSVLATVVVVLAKGVQDDELAARAQVAASRFRGRLALGGNGTELVVTFDGPARAIRFAGAVCRDGTIATGSLRAGIHVGEVVTHRTWVIGRPVDVARGLATVAHPGQILVTGIVRDLASGSGIRFEPVPDVLVETMPDVPEPLVVDRASLA</sequence>
<dbReference type="AlphaFoldDB" id="A0A6J4IQT8"/>
<feature type="domain" description="TIR" evidence="2">
    <location>
        <begin position="1"/>
        <end position="77"/>
    </location>
</feature>
<keyword evidence="3" id="KW-0456">Lyase</keyword>
<dbReference type="InterPro" id="IPR022742">
    <property type="entry name" value="Hydrolase_4"/>
</dbReference>
<dbReference type="InterPro" id="IPR000157">
    <property type="entry name" value="TIR_dom"/>
</dbReference>
<evidence type="ECO:0000259" key="1">
    <source>
        <dbReference type="Pfam" id="PF12146"/>
    </source>
</evidence>
<dbReference type="SUPFAM" id="SSF55073">
    <property type="entry name" value="Nucleotide cyclase"/>
    <property type="match status" value="1"/>
</dbReference>
<dbReference type="SUPFAM" id="SSF53474">
    <property type="entry name" value="alpha/beta-Hydrolases"/>
    <property type="match status" value="1"/>
</dbReference>
<accession>A0A6J4IQT8</accession>
<dbReference type="SUPFAM" id="SSF52200">
    <property type="entry name" value="Toll/Interleukin receptor TIR domain"/>
    <property type="match status" value="1"/>
</dbReference>
<protein>
    <submittedName>
        <fullName evidence="3">Adenylate cyclase</fullName>
        <ecNumber evidence="3">4.6.1.1</ecNumber>
    </submittedName>
</protein>
<dbReference type="GO" id="GO:0007165">
    <property type="term" value="P:signal transduction"/>
    <property type="evidence" value="ECO:0007669"/>
    <property type="project" value="InterPro"/>
</dbReference>
<feature type="domain" description="Serine aminopeptidase S33" evidence="1">
    <location>
        <begin position="138"/>
        <end position="352"/>
    </location>
</feature>
<proteinExistence type="predicted"/>
<dbReference type="PANTHER" id="PTHR43433">
    <property type="entry name" value="HYDROLASE, ALPHA/BETA FOLD FAMILY PROTEIN"/>
    <property type="match status" value="1"/>
</dbReference>
<dbReference type="Gene3D" id="3.30.70.1230">
    <property type="entry name" value="Nucleotide cyclase"/>
    <property type="match status" value="1"/>
</dbReference>
<dbReference type="Gene3D" id="3.40.50.10140">
    <property type="entry name" value="Toll/interleukin-1 receptor homology (TIR) domain"/>
    <property type="match status" value="1"/>
</dbReference>
<dbReference type="Gene3D" id="3.40.50.1820">
    <property type="entry name" value="alpha/beta hydrolase"/>
    <property type="match status" value="1"/>
</dbReference>
<organism evidence="3">
    <name type="scientific">uncultured Actinomycetospora sp</name>
    <dbReference type="NCBI Taxonomy" id="1135996"/>
    <lineage>
        <taxon>Bacteria</taxon>
        <taxon>Bacillati</taxon>
        <taxon>Actinomycetota</taxon>
        <taxon>Actinomycetes</taxon>
        <taxon>Pseudonocardiales</taxon>
        <taxon>Pseudonocardiaceae</taxon>
        <taxon>Actinomycetospora</taxon>
        <taxon>environmental samples</taxon>
    </lineage>
</organism>
<dbReference type="InterPro" id="IPR029058">
    <property type="entry name" value="AB_hydrolase_fold"/>
</dbReference>
<gene>
    <name evidence="3" type="ORF">AVDCRST_MAG54-2277</name>
</gene>
<dbReference type="Pfam" id="PF13676">
    <property type="entry name" value="TIR_2"/>
    <property type="match status" value="1"/>
</dbReference>
<dbReference type="InterPro" id="IPR050471">
    <property type="entry name" value="AB_hydrolase"/>
</dbReference>
<dbReference type="PANTHER" id="PTHR43433:SF8">
    <property type="entry name" value="BIFUNCTIONAL LIPASE_ADENYLATE CYCLASE LIPJ"/>
    <property type="match status" value="1"/>
</dbReference>
<dbReference type="EC" id="4.6.1.1" evidence="3"/>
<evidence type="ECO:0000313" key="3">
    <source>
        <dbReference type="EMBL" id="CAA9257016.1"/>
    </source>
</evidence>
<evidence type="ECO:0000259" key="2">
    <source>
        <dbReference type="Pfam" id="PF13676"/>
    </source>
</evidence>
<dbReference type="EMBL" id="CADCTH010000295">
    <property type="protein sequence ID" value="CAA9257016.1"/>
    <property type="molecule type" value="Genomic_DNA"/>
</dbReference>
<dbReference type="InterPro" id="IPR029787">
    <property type="entry name" value="Nucleotide_cyclase"/>
</dbReference>
<dbReference type="GO" id="GO:0004016">
    <property type="term" value="F:adenylate cyclase activity"/>
    <property type="evidence" value="ECO:0007669"/>
    <property type="project" value="UniProtKB-EC"/>
</dbReference>
<reference evidence="3" key="1">
    <citation type="submission" date="2020-02" db="EMBL/GenBank/DDBJ databases">
        <authorList>
            <person name="Meier V. D."/>
        </authorList>
    </citation>
    <scope>NUCLEOTIDE SEQUENCE</scope>
    <source>
        <strain evidence="3">AVDCRST_MAG54</strain>
    </source>
</reference>
<name>A0A6J4IQT8_9PSEU</name>
<dbReference type="InterPro" id="IPR035897">
    <property type="entry name" value="Toll_tir_struct_dom_sf"/>
</dbReference>
<dbReference type="Pfam" id="PF12146">
    <property type="entry name" value="Hydrolase_4"/>
    <property type="match status" value="1"/>
</dbReference>